<protein>
    <recommendedName>
        <fullName evidence="3">Pilus assembly protein</fullName>
    </recommendedName>
</protein>
<evidence type="ECO:0008006" key="3">
    <source>
        <dbReference type="Google" id="ProtNLM"/>
    </source>
</evidence>
<dbReference type="OrthoDB" id="1655097at2"/>
<dbReference type="EMBL" id="UHJJ01000021">
    <property type="protein sequence ID" value="SUQ16080.1"/>
    <property type="molecule type" value="Genomic_DNA"/>
</dbReference>
<accession>A0A316ABN7</accession>
<keyword evidence="2" id="KW-1185">Reference proteome</keyword>
<sequence length="153" mass="17096">MIRRNRANLSSLFLLELILAILFFSIASAVCVQFFVKSHLLSQDARKLNISVNEVSSAAELIQVSPDAPSAIDLIHTEYPDSEISDVSKISVYYDKDFLPCGKAQAVYCLETSFIQKGSMLDAVLNMKEQKDEKIIYSLTISHHLQRRAGNGQ</sequence>
<organism evidence="1 2">
    <name type="scientific">Faecalicatena contorta</name>
    <dbReference type="NCBI Taxonomy" id="39482"/>
    <lineage>
        <taxon>Bacteria</taxon>
        <taxon>Bacillati</taxon>
        <taxon>Bacillota</taxon>
        <taxon>Clostridia</taxon>
        <taxon>Lachnospirales</taxon>
        <taxon>Lachnospiraceae</taxon>
        <taxon>Faecalicatena</taxon>
    </lineage>
</organism>
<dbReference type="AlphaFoldDB" id="A0A316ABN7"/>
<evidence type="ECO:0000313" key="1">
    <source>
        <dbReference type="EMBL" id="SUQ16080.1"/>
    </source>
</evidence>
<proteinExistence type="predicted"/>
<dbReference type="RefSeq" id="WP_109714488.1">
    <property type="nucleotide sequence ID" value="NZ_QGDS01000021.1"/>
</dbReference>
<gene>
    <name evidence="1" type="ORF">SAMN05216529_12114</name>
</gene>
<evidence type="ECO:0000313" key="2">
    <source>
        <dbReference type="Proteomes" id="UP000254051"/>
    </source>
</evidence>
<reference evidence="2" key="1">
    <citation type="submission" date="2017-07" db="EMBL/GenBank/DDBJ databases">
        <authorList>
            <person name="Varghese N."/>
            <person name="Submissions S."/>
        </authorList>
    </citation>
    <scope>NUCLEOTIDE SEQUENCE [LARGE SCALE GENOMIC DNA]</scope>
    <source>
        <strain evidence="2">NLAE-zl-C134</strain>
    </source>
</reference>
<name>A0A316ABN7_9FIRM</name>
<dbReference type="Proteomes" id="UP000254051">
    <property type="component" value="Unassembled WGS sequence"/>
</dbReference>